<evidence type="ECO:0000256" key="1">
    <source>
        <dbReference type="ARBA" id="ARBA00007317"/>
    </source>
</evidence>
<dbReference type="GO" id="GO:0045254">
    <property type="term" value="C:pyruvate dehydrogenase complex"/>
    <property type="evidence" value="ECO:0007669"/>
    <property type="project" value="InterPro"/>
</dbReference>
<dbReference type="InterPro" id="IPR036625">
    <property type="entry name" value="E3-bd_dom_sf"/>
</dbReference>
<dbReference type="PROSITE" id="PS51826">
    <property type="entry name" value="PSBD"/>
    <property type="match status" value="1"/>
</dbReference>
<dbReference type="AlphaFoldDB" id="A0A8H8CSU1"/>
<keyword evidence="4" id="KW-0670">Pyruvate</keyword>
<evidence type="ECO:0000259" key="3">
    <source>
        <dbReference type="PROSITE" id="PS51826"/>
    </source>
</evidence>
<protein>
    <submittedName>
        <fullName evidence="4">Pyruvate dehydrogenase complex component Pdx1</fullName>
    </submittedName>
</protein>
<comment type="caution">
    <text evidence="4">The sequence shown here is derived from an EMBL/GenBank/DDBJ whole genome shotgun (WGS) entry which is preliminary data.</text>
</comment>
<dbReference type="PANTHER" id="PTHR23151:SF82">
    <property type="entry name" value="PYRUVATE DEHYDROGENASE COMPLEX PROTEIN X COMPONENT, MITOCHONDRIAL"/>
    <property type="match status" value="1"/>
</dbReference>
<sequence>MALVPRMPCRISRCRLNPYKSTRYLQTSSGTQFHDLPYPLFPSVSQLLHEKGISGADVSKIPASGPKGRLLKGDILAFTGAIPRDYSSNLSAQISQLAHLDLSNIKVKQTPTEPQAKSAAAAVAVAVAALPPSSTPAQVSLPISLSSVLSLQERLQKTLGITIPLSTFLARATDVANEALPTSKSTSHTQSSDALFDEILGISPTKITAMNPCTSRGNYVPEVIAPEEYMDPTLPASPRGVHQEPDIIDILSGKSPQSTSTSTSSTRSGESESTSFDSTDLDLATNIFSIQVPPADRLRGETFLERLRDVLEDEPESLVF</sequence>
<name>A0A8H8CSU1_AJECA</name>
<evidence type="ECO:0000313" key="5">
    <source>
        <dbReference type="Proteomes" id="UP000670092"/>
    </source>
</evidence>
<dbReference type="Proteomes" id="UP000670092">
    <property type="component" value="Unassembled WGS sequence"/>
</dbReference>
<dbReference type="Gene3D" id="4.10.320.10">
    <property type="entry name" value="E3-binding domain"/>
    <property type="match status" value="1"/>
</dbReference>
<evidence type="ECO:0000256" key="2">
    <source>
        <dbReference type="SAM" id="MobiDB-lite"/>
    </source>
</evidence>
<dbReference type="GO" id="GO:0006086">
    <property type="term" value="P:pyruvate decarboxylation to acetyl-CoA"/>
    <property type="evidence" value="ECO:0007669"/>
    <property type="project" value="InterPro"/>
</dbReference>
<dbReference type="EMBL" id="JAEVHI010000006">
    <property type="protein sequence ID" value="KAG5288590.1"/>
    <property type="molecule type" value="Genomic_DNA"/>
</dbReference>
<dbReference type="VEuPathDB" id="FungiDB:I7I52_12118"/>
<dbReference type="GO" id="GO:0004742">
    <property type="term" value="F:dihydrolipoyllysine-residue acetyltransferase activity"/>
    <property type="evidence" value="ECO:0007669"/>
    <property type="project" value="TreeGrafter"/>
</dbReference>
<dbReference type="PANTHER" id="PTHR23151">
    <property type="entry name" value="DIHYDROLIPOAMIDE ACETYL/SUCCINYL-TRANSFERASE-RELATED"/>
    <property type="match status" value="1"/>
</dbReference>
<dbReference type="Pfam" id="PF02817">
    <property type="entry name" value="E3_binding"/>
    <property type="match status" value="1"/>
</dbReference>
<comment type="similarity">
    <text evidence="1">Belongs to the 2-oxoacid dehydrogenase family.</text>
</comment>
<feature type="region of interest" description="Disordered" evidence="2">
    <location>
        <begin position="250"/>
        <end position="278"/>
    </location>
</feature>
<organism evidence="4 5">
    <name type="scientific">Ajellomyces capsulatus</name>
    <name type="common">Darling's disease fungus</name>
    <name type="synonym">Histoplasma capsulatum</name>
    <dbReference type="NCBI Taxonomy" id="5037"/>
    <lineage>
        <taxon>Eukaryota</taxon>
        <taxon>Fungi</taxon>
        <taxon>Dikarya</taxon>
        <taxon>Ascomycota</taxon>
        <taxon>Pezizomycotina</taxon>
        <taxon>Eurotiomycetes</taxon>
        <taxon>Eurotiomycetidae</taxon>
        <taxon>Onygenales</taxon>
        <taxon>Ajellomycetaceae</taxon>
        <taxon>Histoplasma</taxon>
    </lineage>
</organism>
<feature type="domain" description="Peripheral subunit-binding (PSBD)" evidence="3">
    <location>
        <begin position="39"/>
        <end position="79"/>
    </location>
</feature>
<gene>
    <name evidence="4" type="primary">PDX1</name>
    <name evidence="4" type="ORF">I7I52_12118</name>
</gene>
<proteinExistence type="inferred from homology"/>
<accession>A0A8H8CSU1</accession>
<evidence type="ECO:0000313" key="4">
    <source>
        <dbReference type="EMBL" id="KAG5288590.1"/>
    </source>
</evidence>
<dbReference type="SUPFAM" id="SSF47005">
    <property type="entry name" value="Peripheral subunit-binding domain of 2-oxo acid dehydrogenase complex"/>
    <property type="match status" value="1"/>
</dbReference>
<dbReference type="InterPro" id="IPR004167">
    <property type="entry name" value="PSBD"/>
</dbReference>
<dbReference type="InterPro" id="IPR045257">
    <property type="entry name" value="E2/Pdx1"/>
</dbReference>
<reference evidence="4 5" key="1">
    <citation type="submission" date="2021-01" db="EMBL/GenBank/DDBJ databases">
        <title>Chromosome-level genome assembly of a human fungal pathogen reveals clustering of transcriptionally co-regulated genes.</title>
        <authorList>
            <person name="Voorhies M."/>
            <person name="Cohen S."/>
            <person name="Shea T.P."/>
            <person name="Petrus S."/>
            <person name="Munoz J.F."/>
            <person name="Poplawski S."/>
            <person name="Goldman W.E."/>
            <person name="Michael T."/>
            <person name="Cuomo C.A."/>
            <person name="Sil A."/>
            <person name="Beyhan S."/>
        </authorList>
    </citation>
    <scope>NUCLEOTIDE SEQUENCE [LARGE SCALE GENOMIC DNA]</scope>
    <source>
        <strain evidence="4 5">G184AR</strain>
    </source>
</reference>
<feature type="compositionally biased region" description="Low complexity" evidence="2">
    <location>
        <begin position="252"/>
        <end position="275"/>
    </location>
</feature>
<dbReference type="OrthoDB" id="202158at2759"/>